<evidence type="ECO:0000313" key="2">
    <source>
        <dbReference type="Proteomes" id="UP001631969"/>
    </source>
</evidence>
<evidence type="ECO:0000313" key="1">
    <source>
        <dbReference type="EMBL" id="MFM9330633.1"/>
    </source>
</evidence>
<sequence length="313" mass="34660">MSAWVHKQNRLPVSAKILVLGDSVTDNGLYIAYLDAYFRRYHPGKDLSLIPLGVSSETASGLSEAKHPFPRPCVHDRVQRALDLTEPDWVFCCYGMNDGIYHPLSEERFQAYRAGMLLLLEKIKAAGAKAVVLTPPPFDAASFSFPAPRTGEGGKPDYSYLSPYRDYDDVLSAYAEWLLTDPALEAAGAVIDIRTPLLQATASERNRQPGYSSGDGIHPNAYGHGVIARTLLAECFGENMAHIEDLSASLEEWMGFPLVLRRHRILADAWKEHVGHTHPVKTTEALPLEEALAAARLLEQEITHIGTLQNEER</sequence>
<comment type="caution">
    <text evidence="1">The sequence shown here is derived from an EMBL/GenBank/DDBJ whole genome shotgun (WGS) entry which is preliminary data.</text>
</comment>
<organism evidence="1 2">
    <name type="scientific">Paenibacillus mesotrionivorans</name>
    <dbReference type="NCBI Taxonomy" id="3160968"/>
    <lineage>
        <taxon>Bacteria</taxon>
        <taxon>Bacillati</taxon>
        <taxon>Bacillota</taxon>
        <taxon>Bacilli</taxon>
        <taxon>Bacillales</taxon>
        <taxon>Paenibacillaceae</taxon>
        <taxon>Paenibacillus</taxon>
    </lineage>
</organism>
<keyword evidence="2" id="KW-1185">Reference proteome</keyword>
<name>A0ACC7P0V5_9BACL</name>
<protein>
    <submittedName>
        <fullName evidence="1">GDSL-type esterase/lipase family protein</fullName>
    </submittedName>
</protein>
<dbReference type="Proteomes" id="UP001631969">
    <property type="component" value="Unassembled WGS sequence"/>
</dbReference>
<gene>
    <name evidence="1" type="ORF">ACI1P1_20285</name>
</gene>
<dbReference type="EMBL" id="JBJURJ010000014">
    <property type="protein sequence ID" value="MFM9330633.1"/>
    <property type="molecule type" value="Genomic_DNA"/>
</dbReference>
<reference evidence="1" key="1">
    <citation type="submission" date="2024-12" db="EMBL/GenBank/DDBJ databases">
        <authorList>
            <person name="Wu N."/>
        </authorList>
    </citation>
    <scope>NUCLEOTIDE SEQUENCE</scope>
    <source>
        <strain evidence="1">P15</strain>
    </source>
</reference>
<accession>A0ACC7P0V5</accession>
<proteinExistence type="predicted"/>